<gene>
    <name evidence="9" type="ORF">BCR42DRAFT_419265</name>
</gene>
<evidence type="ECO:0000256" key="7">
    <source>
        <dbReference type="SAM" id="MobiDB-lite"/>
    </source>
</evidence>
<comment type="subcellular location">
    <subcellularLocation>
        <location evidence="1">Endomembrane system</location>
    </subcellularLocation>
</comment>
<dbReference type="GO" id="GO:0030117">
    <property type="term" value="C:membrane coat"/>
    <property type="evidence" value="ECO:0007669"/>
    <property type="project" value="InterPro"/>
</dbReference>
<protein>
    <recommendedName>
        <fullName evidence="6">AP complex subunit beta</fullName>
    </recommendedName>
</protein>
<name>A0A1X2IBC0_9FUNG</name>
<dbReference type="PIRSF" id="PIRSF002291">
    <property type="entry name" value="AP_complex_beta"/>
    <property type="match status" value="1"/>
</dbReference>
<dbReference type="InterPro" id="IPR016024">
    <property type="entry name" value="ARM-type_fold"/>
</dbReference>
<dbReference type="InterPro" id="IPR011989">
    <property type="entry name" value="ARM-like"/>
</dbReference>
<evidence type="ECO:0000256" key="4">
    <source>
        <dbReference type="ARBA" id="ARBA00022927"/>
    </source>
</evidence>
<dbReference type="Gene3D" id="1.25.10.10">
    <property type="entry name" value="Leucine-rich Repeat Variant"/>
    <property type="match status" value="1"/>
</dbReference>
<evidence type="ECO:0000256" key="2">
    <source>
        <dbReference type="ARBA" id="ARBA00006613"/>
    </source>
</evidence>
<feature type="region of interest" description="Disordered" evidence="7">
    <location>
        <begin position="708"/>
        <end position="736"/>
    </location>
</feature>
<feature type="compositionally biased region" description="Polar residues" evidence="7">
    <location>
        <begin position="666"/>
        <end position="681"/>
    </location>
</feature>
<dbReference type="GO" id="GO:0012505">
    <property type="term" value="C:endomembrane system"/>
    <property type="evidence" value="ECO:0007669"/>
    <property type="project" value="UniProtKB-SubCell"/>
</dbReference>
<evidence type="ECO:0000256" key="3">
    <source>
        <dbReference type="ARBA" id="ARBA00022448"/>
    </source>
</evidence>
<keyword evidence="4 6" id="KW-0653">Protein transport</keyword>
<dbReference type="OrthoDB" id="10254310at2759"/>
<comment type="function">
    <text evidence="6">Adaptins are components of the adaptor complexes which link clathrin to receptors in coated vesicles. Clathrin-associated protein complexes are believed to interact with the cytoplasmic tails of membrane proteins, leading to their selection and concentration.</text>
</comment>
<dbReference type="EMBL" id="MCGE01000017">
    <property type="protein sequence ID" value="ORZ13138.1"/>
    <property type="molecule type" value="Genomic_DNA"/>
</dbReference>
<evidence type="ECO:0000313" key="10">
    <source>
        <dbReference type="Proteomes" id="UP000193560"/>
    </source>
</evidence>
<feature type="region of interest" description="Disordered" evidence="7">
    <location>
        <begin position="662"/>
        <end position="681"/>
    </location>
</feature>
<feature type="domain" description="Clathrin/coatomer adaptor adaptin-like N-terminal" evidence="8">
    <location>
        <begin position="12"/>
        <end position="531"/>
    </location>
</feature>
<proteinExistence type="inferred from homology"/>
<dbReference type="Pfam" id="PF01602">
    <property type="entry name" value="Adaptin_N"/>
    <property type="match status" value="1"/>
</dbReference>
<organism evidence="9 10">
    <name type="scientific">Absidia repens</name>
    <dbReference type="NCBI Taxonomy" id="90262"/>
    <lineage>
        <taxon>Eukaryota</taxon>
        <taxon>Fungi</taxon>
        <taxon>Fungi incertae sedis</taxon>
        <taxon>Mucoromycota</taxon>
        <taxon>Mucoromycotina</taxon>
        <taxon>Mucoromycetes</taxon>
        <taxon>Mucorales</taxon>
        <taxon>Cunninghamellaceae</taxon>
        <taxon>Absidia</taxon>
    </lineage>
</organism>
<dbReference type="STRING" id="90262.A0A1X2IBC0"/>
<dbReference type="Proteomes" id="UP000193560">
    <property type="component" value="Unassembled WGS sequence"/>
</dbReference>
<keyword evidence="5 6" id="KW-0472">Membrane</keyword>
<dbReference type="InterPro" id="IPR002553">
    <property type="entry name" value="Clathrin/coatomer_adapt-like_N"/>
</dbReference>
<dbReference type="InterPro" id="IPR026739">
    <property type="entry name" value="AP_beta"/>
</dbReference>
<dbReference type="AlphaFoldDB" id="A0A1X2IBC0"/>
<sequence length="736" mass="82641">MNRSRFFTTSKRGETYELKAELNSDQRRIRSEAVKKVIANMTVSKDVSGLFPDVLKNMQTEDLELKKLVYLYLMNYAKTQPELVILAVNTFVKDTDDPNPLIRALAIRTMGCIRVEKMVDYLTEPLRRCLKDENPYVRKTAALCVAKLYEINPELTVEQDLLSLVKEMVSDVNPMVVANAVIALLDINEAAMDGIVFKVTQGSLNKLLHALNECTEWGQISILAAITDYTPTNPKEAEGICDRVFPRLQHVNGAVVLSAVKVILVNMNYIEDQDTLQSFCRKMAPSLATLLSNPPEVQYIALRNIRLILQKHSDVLDREIRVFFCKYNDPLYVKLEKLKVLNRLCNSRNVDQLLNELKEYANEIDVEFVRKSINAIGRCAIKLEEASERCIHILLELIETGASYVVQEAIVVIKDIFRRYPNRYEGILPTLCENLDVLDEPDAKAAMIWMVGEYAERIDNAGDLMEFLFESFNDENVKVQLQLVTSVVKLFLKKPDDIQVLVQKALQASTECDNADIRDRGYIYWRLLSTDPQAAKAIVLSEKPEIDEKLQDIPSSLLDELISQIGTLASVYYKPSETFVNGQKYGADNVNKATLLRGHLTTRNEVDEDDVTAPPPKIQAALKNNDIGNLLDLDWDEPPTTSSPQSASAGNLSVNQTMDDLLSLGPMTTASPPSTSNNIQQHLPDKSMLDIFHSPATSVHANHQQEAIGGDLLGQPSSSQQENSRQDTNDPFAGLF</sequence>
<dbReference type="GO" id="GO:0006886">
    <property type="term" value="P:intracellular protein transport"/>
    <property type="evidence" value="ECO:0007669"/>
    <property type="project" value="InterPro"/>
</dbReference>
<dbReference type="InterPro" id="IPR016342">
    <property type="entry name" value="AP_complex_bsu_1_2_4"/>
</dbReference>
<accession>A0A1X2IBC0</accession>
<evidence type="ECO:0000256" key="6">
    <source>
        <dbReference type="PIRNR" id="PIRNR002291"/>
    </source>
</evidence>
<dbReference type="PANTHER" id="PTHR11134">
    <property type="entry name" value="ADAPTOR COMPLEX SUBUNIT BETA FAMILY MEMBER"/>
    <property type="match status" value="1"/>
</dbReference>
<comment type="caution">
    <text evidence="9">The sequence shown here is derived from an EMBL/GenBank/DDBJ whole genome shotgun (WGS) entry which is preliminary data.</text>
</comment>
<dbReference type="GO" id="GO:0016192">
    <property type="term" value="P:vesicle-mediated transport"/>
    <property type="evidence" value="ECO:0007669"/>
    <property type="project" value="InterPro"/>
</dbReference>
<feature type="compositionally biased region" description="Low complexity" evidence="7">
    <location>
        <begin position="638"/>
        <end position="649"/>
    </location>
</feature>
<keyword evidence="10" id="KW-1185">Reference proteome</keyword>
<dbReference type="GO" id="GO:0030276">
    <property type="term" value="F:clathrin binding"/>
    <property type="evidence" value="ECO:0007669"/>
    <property type="project" value="InterPro"/>
</dbReference>
<evidence type="ECO:0000313" key="9">
    <source>
        <dbReference type="EMBL" id="ORZ13138.1"/>
    </source>
</evidence>
<reference evidence="9 10" key="1">
    <citation type="submission" date="2016-07" db="EMBL/GenBank/DDBJ databases">
        <title>Pervasive Adenine N6-methylation of Active Genes in Fungi.</title>
        <authorList>
            <consortium name="DOE Joint Genome Institute"/>
            <person name="Mondo S.J."/>
            <person name="Dannebaum R.O."/>
            <person name="Kuo R.C."/>
            <person name="Labutti K."/>
            <person name="Haridas S."/>
            <person name="Kuo A."/>
            <person name="Salamov A."/>
            <person name="Ahrendt S.R."/>
            <person name="Lipzen A."/>
            <person name="Sullivan W."/>
            <person name="Andreopoulos W.B."/>
            <person name="Clum A."/>
            <person name="Lindquist E."/>
            <person name="Daum C."/>
            <person name="Ramamoorthy G.K."/>
            <person name="Gryganskyi A."/>
            <person name="Culley D."/>
            <person name="Magnuson J.K."/>
            <person name="James T.Y."/>
            <person name="O'Malley M.A."/>
            <person name="Stajich J.E."/>
            <person name="Spatafora J.W."/>
            <person name="Visel A."/>
            <person name="Grigoriev I.V."/>
        </authorList>
    </citation>
    <scope>NUCLEOTIDE SEQUENCE [LARGE SCALE GENOMIC DNA]</scope>
    <source>
        <strain evidence="9 10">NRRL 1336</strain>
    </source>
</reference>
<evidence type="ECO:0000256" key="1">
    <source>
        <dbReference type="ARBA" id="ARBA00004308"/>
    </source>
</evidence>
<keyword evidence="3 6" id="KW-0813">Transport</keyword>
<feature type="region of interest" description="Disordered" evidence="7">
    <location>
        <begin position="629"/>
        <end position="652"/>
    </location>
</feature>
<comment type="similarity">
    <text evidence="2 6">Belongs to the adaptor complexes large subunit family.</text>
</comment>
<dbReference type="FunFam" id="1.25.10.10:FF:000002">
    <property type="entry name" value="AP complex subunit beta"/>
    <property type="match status" value="1"/>
</dbReference>
<evidence type="ECO:0000259" key="8">
    <source>
        <dbReference type="Pfam" id="PF01602"/>
    </source>
</evidence>
<dbReference type="SUPFAM" id="SSF48371">
    <property type="entry name" value="ARM repeat"/>
    <property type="match status" value="1"/>
</dbReference>
<evidence type="ECO:0000256" key="5">
    <source>
        <dbReference type="ARBA" id="ARBA00023136"/>
    </source>
</evidence>